<comment type="caution">
    <text evidence="1">The sequence shown here is derived from an EMBL/GenBank/DDBJ whole genome shotgun (WGS) entry which is preliminary data.</text>
</comment>
<dbReference type="Proteomes" id="UP000193144">
    <property type="component" value="Unassembled WGS sequence"/>
</dbReference>
<dbReference type="AlphaFoldDB" id="A0A1Y1YXB3"/>
<organism evidence="1 2">
    <name type="scientific">Clohesyomyces aquaticus</name>
    <dbReference type="NCBI Taxonomy" id="1231657"/>
    <lineage>
        <taxon>Eukaryota</taxon>
        <taxon>Fungi</taxon>
        <taxon>Dikarya</taxon>
        <taxon>Ascomycota</taxon>
        <taxon>Pezizomycotina</taxon>
        <taxon>Dothideomycetes</taxon>
        <taxon>Pleosporomycetidae</taxon>
        <taxon>Pleosporales</taxon>
        <taxon>Lindgomycetaceae</taxon>
        <taxon>Clohesyomyces</taxon>
    </lineage>
</organism>
<evidence type="ECO:0000313" key="2">
    <source>
        <dbReference type="Proteomes" id="UP000193144"/>
    </source>
</evidence>
<reference evidence="1 2" key="1">
    <citation type="submission" date="2016-07" db="EMBL/GenBank/DDBJ databases">
        <title>Pervasive Adenine N6-methylation of Active Genes in Fungi.</title>
        <authorList>
            <consortium name="DOE Joint Genome Institute"/>
            <person name="Mondo S.J."/>
            <person name="Dannebaum R.O."/>
            <person name="Kuo R.C."/>
            <person name="Labutti K."/>
            <person name="Haridas S."/>
            <person name="Kuo A."/>
            <person name="Salamov A."/>
            <person name="Ahrendt S.R."/>
            <person name="Lipzen A."/>
            <person name="Sullivan W."/>
            <person name="Andreopoulos W.B."/>
            <person name="Clum A."/>
            <person name="Lindquist E."/>
            <person name="Daum C."/>
            <person name="Ramamoorthy G.K."/>
            <person name="Gryganskyi A."/>
            <person name="Culley D."/>
            <person name="Magnuson J.K."/>
            <person name="James T.Y."/>
            <person name="O'Malley M.A."/>
            <person name="Stajich J.E."/>
            <person name="Spatafora J.W."/>
            <person name="Visel A."/>
            <person name="Grigoriev I.V."/>
        </authorList>
    </citation>
    <scope>NUCLEOTIDE SEQUENCE [LARGE SCALE GENOMIC DNA]</scope>
    <source>
        <strain evidence="1 2">CBS 115471</strain>
    </source>
</reference>
<accession>A0A1Y1YXB3</accession>
<protein>
    <submittedName>
        <fullName evidence="1">Uncharacterized protein</fullName>
    </submittedName>
</protein>
<evidence type="ECO:0000313" key="1">
    <source>
        <dbReference type="EMBL" id="ORY02672.1"/>
    </source>
</evidence>
<dbReference type="OrthoDB" id="3797426at2759"/>
<keyword evidence="2" id="KW-1185">Reference proteome</keyword>
<gene>
    <name evidence="1" type="ORF">BCR34DRAFT_574031</name>
</gene>
<name>A0A1Y1YXB3_9PLEO</name>
<dbReference type="EMBL" id="MCFA01000155">
    <property type="protein sequence ID" value="ORY02672.1"/>
    <property type="molecule type" value="Genomic_DNA"/>
</dbReference>
<proteinExistence type="predicted"/>
<sequence length="178" mass="19857">MLIKYFTTILLFATAILALPTIHLLTATPFTLSVRDDKHPAGAVCEKNDLKGPTQDYYLSAVPRFCALLPAAGKNLDGYEDFVGTVTLPRYSDSKKTIDWVFRISVVNPTSNAHSPQFISRERCETVFRGLVQEGVLGKTYCVPEGTQNVVVTAYTKTENVNPMGQIKWEMRPKRGQK</sequence>